<sequence length="194" mass="21350">MDETRTVPTVVKGEAPESDEEDSSSTLIPVQKSPSHGVVVSGEASESEDEDDMTQQSIPPLTVHPDSEGDKADITNIGLSQSSTSPYHDAVKPKYDTLLHKKLRERNIAFRRHLVDTILQTYTLSARDLHNNTLQLLKTQGTLQDIANHMRVLTNDLFHLEDKVDTISTCTILPEITLPPVAMGALAMDRAQAP</sequence>
<dbReference type="AlphaFoldDB" id="A0ABD3X979"/>
<organism evidence="4 5">
    <name type="scientific">Sinanodonta woodiana</name>
    <name type="common">Chinese pond mussel</name>
    <name type="synonym">Anodonta woodiana</name>
    <dbReference type="NCBI Taxonomy" id="1069815"/>
    <lineage>
        <taxon>Eukaryota</taxon>
        <taxon>Metazoa</taxon>
        <taxon>Spiralia</taxon>
        <taxon>Lophotrochozoa</taxon>
        <taxon>Mollusca</taxon>
        <taxon>Bivalvia</taxon>
        <taxon>Autobranchia</taxon>
        <taxon>Heteroconchia</taxon>
        <taxon>Palaeoheterodonta</taxon>
        <taxon>Unionida</taxon>
        <taxon>Unionoidea</taxon>
        <taxon>Unionidae</taxon>
        <taxon>Unioninae</taxon>
        <taxon>Sinanodonta</taxon>
    </lineage>
</organism>
<evidence type="ECO:0000256" key="1">
    <source>
        <dbReference type="ARBA" id="ARBA00008942"/>
    </source>
</evidence>
<comment type="caution">
    <text evidence="4">The sequence shown here is derived from an EMBL/GenBank/DDBJ whole genome shotgun (WGS) entry which is preliminary data.</text>
</comment>
<dbReference type="Proteomes" id="UP001634394">
    <property type="component" value="Unassembled WGS sequence"/>
</dbReference>
<reference evidence="4 5" key="1">
    <citation type="submission" date="2024-11" db="EMBL/GenBank/DDBJ databases">
        <title>Chromosome-level genome assembly of the freshwater bivalve Anodonta woodiana.</title>
        <authorList>
            <person name="Chen X."/>
        </authorList>
    </citation>
    <scope>NUCLEOTIDE SEQUENCE [LARGE SCALE GENOMIC DNA]</scope>
    <source>
        <strain evidence="4">MN2024</strain>
        <tissue evidence="4">Gills</tissue>
    </source>
</reference>
<dbReference type="Pfam" id="PF15753">
    <property type="entry name" value="BLOC1S3"/>
    <property type="match status" value="1"/>
</dbReference>
<evidence type="ECO:0000256" key="3">
    <source>
        <dbReference type="SAM" id="MobiDB-lite"/>
    </source>
</evidence>
<feature type="region of interest" description="Disordered" evidence="3">
    <location>
        <begin position="1"/>
        <end position="69"/>
    </location>
</feature>
<evidence type="ECO:0000313" key="4">
    <source>
        <dbReference type="EMBL" id="KAL3882816.1"/>
    </source>
</evidence>
<keyword evidence="5" id="KW-1185">Reference proteome</keyword>
<dbReference type="InterPro" id="IPR017245">
    <property type="entry name" value="BLOC-1_complex_su-3"/>
</dbReference>
<gene>
    <name evidence="4" type="ORF">ACJMK2_029122</name>
</gene>
<comment type="similarity">
    <text evidence="1">Belongs to the BLOC1S3 family.</text>
</comment>
<accession>A0ABD3X979</accession>
<evidence type="ECO:0000256" key="2">
    <source>
        <dbReference type="ARBA" id="ARBA00019581"/>
    </source>
</evidence>
<evidence type="ECO:0000313" key="5">
    <source>
        <dbReference type="Proteomes" id="UP001634394"/>
    </source>
</evidence>
<dbReference type="PANTHER" id="PTHR31974">
    <property type="entry name" value="BIOGENESIS OF LYSOSOME-RELATED ORGANELLES COMPLEX 1 SUBUNIT 3"/>
    <property type="match status" value="1"/>
</dbReference>
<dbReference type="EMBL" id="JBJQND010000003">
    <property type="protein sequence ID" value="KAL3882816.1"/>
    <property type="molecule type" value="Genomic_DNA"/>
</dbReference>
<protein>
    <recommendedName>
        <fullName evidence="2">Biogenesis of lysosome-related organelles complex 1 subunit 3</fullName>
    </recommendedName>
</protein>
<name>A0ABD3X979_SINWO</name>
<dbReference type="PANTHER" id="PTHR31974:SF2">
    <property type="entry name" value="BIOGENESIS OF LYSOSOME-RELATED ORGANELLES COMPLEX 1 SUBUNIT 3"/>
    <property type="match status" value="1"/>
</dbReference>
<proteinExistence type="inferred from homology"/>